<evidence type="ECO:0000259" key="6">
    <source>
        <dbReference type="Pfam" id="PF13243"/>
    </source>
</evidence>
<keyword evidence="3" id="KW-0479">Metal-binding</keyword>
<dbReference type="InterPro" id="IPR018333">
    <property type="entry name" value="Squalene_cyclase"/>
</dbReference>
<proteinExistence type="inferred from homology"/>
<comment type="similarity">
    <text evidence="2">Belongs to the terpene cyclase/mutase family.</text>
</comment>
<sequence>MRTDLKVAVSRGVDHLLSIQEPEGWWSRCPDGNVMVDAVDLFIRELLGVRDERILAATARWIRSQQLPDAGWGLYPGGPGDLSTTVEAYLALRLAGDGPEEAHMAAAARFVRAQGGAERCRLEAHLWLALFGQEDWRAVPTVLTEAVLLPPRAPLSLYRLSTWARLTMVPLGLVHRSRPCHDPGFRTEELRTGRPAPTALPRALRAVDRALGWYNEHALGLPRRRAVERAVRWITDRQEADGAWLACNVASVFCLLGLHAAGLSAEDPAIRAGLRGLDGFAVWQESADGPVRRMNCMPTPVWDTALCVTALAGAGLGGDHPALLRAARWLAGQEVTSHGDWAVARPGRAAGGWSVGFVEQAFPDCDDTAVVIEALSRVTAPDPAEAARLRGATARGTSWLLAMQSSDGGWAAYDADNTSWIASRLSTLDFTELTDRPCPDITGHALESLARQGLAADPRVRAAVRWLVRHQGADGSWFGRWGANHLYGTGAAVTAMLSAGVSPHSPPVRRAVGWLTDHQNRDGGWGESLRSYEDAAWCGRGPSTPSQTSWALLALHAAGLPADDERVDRGLAWLVEAQREDGGWDEEPFTGTVLPRQFYMSYPLYRHLFPVMALGRYQH</sequence>
<dbReference type="EMBL" id="BAAASL010000030">
    <property type="protein sequence ID" value="GAA2725460.1"/>
    <property type="molecule type" value="Genomic_DNA"/>
</dbReference>
<evidence type="ECO:0000256" key="4">
    <source>
        <dbReference type="ARBA" id="ARBA00022737"/>
    </source>
</evidence>
<keyword evidence="4" id="KW-0677">Repeat</keyword>
<dbReference type="InterPro" id="IPR006400">
    <property type="entry name" value="Hopene-cyclase"/>
</dbReference>
<evidence type="ECO:0000256" key="2">
    <source>
        <dbReference type="ARBA" id="ARBA00009755"/>
    </source>
</evidence>
<dbReference type="InterPro" id="IPR032696">
    <property type="entry name" value="SQ_cyclase_C"/>
</dbReference>
<comment type="pathway">
    <text evidence="1">Secondary metabolite biosynthesis; hopanoid biosynthesis.</text>
</comment>
<protein>
    <submittedName>
        <fullName evidence="8">Squalene--hopene cyclase</fullName>
    </submittedName>
</protein>
<name>A0ABN3U729_9ACTN</name>
<feature type="domain" description="Squalene cyclase C-terminal" evidence="6">
    <location>
        <begin position="299"/>
        <end position="618"/>
    </location>
</feature>
<dbReference type="Proteomes" id="UP001500886">
    <property type="component" value="Unassembled WGS sequence"/>
</dbReference>
<dbReference type="SUPFAM" id="SSF48239">
    <property type="entry name" value="Terpenoid cyclases/Protein prenyltransferases"/>
    <property type="match status" value="2"/>
</dbReference>
<dbReference type="Gene3D" id="1.50.10.20">
    <property type="match status" value="2"/>
</dbReference>
<dbReference type="InterPro" id="IPR032697">
    <property type="entry name" value="SQ_cyclase_N"/>
</dbReference>
<dbReference type="NCBIfam" id="TIGR01787">
    <property type="entry name" value="squalene_cyclas"/>
    <property type="match status" value="1"/>
</dbReference>
<evidence type="ECO:0000256" key="5">
    <source>
        <dbReference type="ARBA" id="ARBA00023235"/>
    </source>
</evidence>
<dbReference type="InterPro" id="IPR008930">
    <property type="entry name" value="Terpenoid_cyclase/PrenylTrfase"/>
</dbReference>
<comment type="caution">
    <text evidence="8">The sequence shown here is derived from an EMBL/GenBank/DDBJ whole genome shotgun (WGS) entry which is preliminary data.</text>
</comment>
<accession>A0ABN3U729</accession>
<dbReference type="PANTHER" id="PTHR11764:SF20">
    <property type="entry name" value="LANOSTEROL SYNTHASE"/>
    <property type="match status" value="1"/>
</dbReference>
<dbReference type="Pfam" id="PF13243">
    <property type="entry name" value="SQHop_cyclase_C"/>
    <property type="match status" value="1"/>
</dbReference>
<feature type="domain" description="Squalene cyclase N-terminal" evidence="7">
    <location>
        <begin position="10"/>
        <end position="285"/>
    </location>
</feature>
<reference evidence="8 9" key="1">
    <citation type="journal article" date="2019" name="Int. J. Syst. Evol. Microbiol.">
        <title>The Global Catalogue of Microorganisms (GCM) 10K type strain sequencing project: providing services to taxonomists for standard genome sequencing and annotation.</title>
        <authorList>
            <consortium name="The Broad Institute Genomics Platform"/>
            <consortium name="The Broad Institute Genome Sequencing Center for Infectious Disease"/>
            <person name="Wu L."/>
            <person name="Ma J."/>
        </authorList>
    </citation>
    <scope>NUCLEOTIDE SEQUENCE [LARGE SCALE GENOMIC DNA]</scope>
    <source>
        <strain evidence="8 9">JCM 4542</strain>
    </source>
</reference>
<dbReference type="NCBIfam" id="TIGR01507">
    <property type="entry name" value="hopene_cyclase"/>
    <property type="match status" value="1"/>
</dbReference>
<evidence type="ECO:0000313" key="9">
    <source>
        <dbReference type="Proteomes" id="UP001500886"/>
    </source>
</evidence>
<keyword evidence="9" id="KW-1185">Reference proteome</keyword>
<gene>
    <name evidence="8" type="primary">shc_3</name>
    <name evidence="8" type="ORF">GCM10010315_57610</name>
</gene>
<evidence type="ECO:0000256" key="3">
    <source>
        <dbReference type="ARBA" id="ARBA00022723"/>
    </source>
</evidence>
<evidence type="ECO:0000259" key="7">
    <source>
        <dbReference type="Pfam" id="PF13249"/>
    </source>
</evidence>
<keyword evidence="5" id="KW-0413">Isomerase</keyword>
<dbReference type="PANTHER" id="PTHR11764">
    <property type="entry name" value="TERPENE CYCLASE/MUTASE FAMILY MEMBER"/>
    <property type="match status" value="1"/>
</dbReference>
<dbReference type="Pfam" id="PF13249">
    <property type="entry name" value="SQHop_cyclase_N"/>
    <property type="match status" value="1"/>
</dbReference>
<dbReference type="RefSeq" id="WP_344439603.1">
    <property type="nucleotide sequence ID" value="NZ_BAAASL010000030.1"/>
</dbReference>
<organism evidence="8 9">
    <name type="scientific">Streptomyces luteosporeus</name>
    <dbReference type="NCBI Taxonomy" id="173856"/>
    <lineage>
        <taxon>Bacteria</taxon>
        <taxon>Bacillati</taxon>
        <taxon>Actinomycetota</taxon>
        <taxon>Actinomycetes</taxon>
        <taxon>Kitasatosporales</taxon>
        <taxon>Streptomycetaceae</taxon>
        <taxon>Streptomyces</taxon>
    </lineage>
</organism>
<evidence type="ECO:0000313" key="8">
    <source>
        <dbReference type="EMBL" id="GAA2725460.1"/>
    </source>
</evidence>
<evidence type="ECO:0000256" key="1">
    <source>
        <dbReference type="ARBA" id="ARBA00004999"/>
    </source>
</evidence>